<gene>
    <name evidence="2" type="ORF">VNI00_018853</name>
</gene>
<name>A0AAW0AUH2_9AGAR</name>
<dbReference type="EMBL" id="JAYKXP010000279">
    <property type="protein sequence ID" value="KAK7016748.1"/>
    <property type="molecule type" value="Genomic_DNA"/>
</dbReference>
<proteinExistence type="predicted"/>
<comment type="caution">
    <text evidence="2">The sequence shown here is derived from an EMBL/GenBank/DDBJ whole genome shotgun (WGS) entry which is preliminary data.</text>
</comment>
<keyword evidence="3" id="KW-1185">Reference proteome</keyword>
<reference evidence="2 3" key="1">
    <citation type="submission" date="2024-01" db="EMBL/GenBank/DDBJ databases">
        <title>A draft genome for a cacao thread blight-causing isolate of Paramarasmius palmivorus.</title>
        <authorList>
            <person name="Baruah I.K."/>
            <person name="Bukari Y."/>
            <person name="Amoako-Attah I."/>
            <person name="Meinhardt L.W."/>
            <person name="Bailey B.A."/>
            <person name="Cohen S.P."/>
        </authorList>
    </citation>
    <scope>NUCLEOTIDE SEQUENCE [LARGE SCALE GENOMIC DNA]</scope>
    <source>
        <strain evidence="2 3">GH-12</strain>
    </source>
</reference>
<evidence type="ECO:0008006" key="4">
    <source>
        <dbReference type="Google" id="ProtNLM"/>
    </source>
</evidence>
<evidence type="ECO:0000256" key="1">
    <source>
        <dbReference type="SAM" id="Coils"/>
    </source>
</evidence>
<evidence type="ECO:0000313" key="2">
    <source>
        <dbReference type="EMBL" id="KAK7016748.1"/>
    </source>
</evidence>
<dbReference type="Proteomes" id="UP001383192">
    <property type="component" value="Unassembled WGS sequence"/>
</dbReference>
<keyword evidence="1" id="KW-0175">Coiled coil</keyword>
<accession>A0AAW0AUH2</accession>
<dbReference type="SUPFAM" id="SSF52047">
    <property type="entry name" value="RNI-like"/>
    <property type="match status" value="1"/>
</dbReference>
<feature type="coiled-coil region" evidence="1">
    <location>
        <begin position="1"/>
        <end position="28"/>
    </location>
</feature>
<sequence>MASLGSEIMKIEEEIKQLIERRDGLVKKQQGLWEGRNDSGVSLVHRLNPDVLGLIFESSAAHAFDQPLILSSVCQRWRATAMNTARLWGNIYIDIPGQMWFGKAEAGSELLGLYEEKMRKKEDRLQVWLRRSGNTPLAVFFHAASFPPEKKDFVLLQIKLSNIIVLHSGRWRSLTLRAPSYLRRLFGEAGDLGNLQMFMLIPTGCSYSRYSPTEEGEYDVSNLVKRVSLRELLLNEVMDIYRLPVAWDHLTTLVIEPSWPIKMEMGIWILSVASRLRDCRMNLSGMKFHGEEMEEIGDAPLMLTQLESLALDINLKIGIWELEDVPGCMRGLGRVVASGLRSLHIYCHPPCRVEMVNEWPFYSLLGSTVRSLSFNLDGLHASEIVSVLTQVPALQTLALTTITPITVKEIIASLVRGVEGHVLCPKLIEIRIDLRDRYNHSIDVILEEGLILLGTRSEETQETARLRKIWGRSNSFPRSRSLADRIKLMREKGFQIEWQYSTRSQMEEEFRDGDDGEDDPFVEYSYNV</sequence>
<protein>
    <recommendedName>
        <fullName evidence="4">F-box domain-containing protein</fullName>
    </recommendedName>
</protein>
<dbReference type="AlphaFoldDB" id="A0AAW0AUH2"/>
<organism evidence="2 3">
    <name type="scientific">Paramarasmius palmivorus</name>
    <dbReference type="NCBI Taxonomy" id="297713"/>
    <lineage>
        <taxon>Eukaryota</taxon>
        <taxon>Fungi</taxon>
        <taxon>Dikarya</taxon>
        <taxon>Basidiomycota</taxon>
        <taxon>Agaricomycotina</taxon>
        <taxon>Agaricomycetes</taxon>
        <taxon>Agaricomycetidae</taxon>
        <taxon>Agaricales</taxon>
        <taxon>Marasmiineae</taxon>
        <taxon>Marasmiaceae</taxon>
        <taxon>Paramarasmius</taxon>
    </lineage>
</organism>
<evidence type="ECO:0000313" key="3">
    <source>
        <dbReference type="Proteomes" id="UP001383192"/>
    </source>
</evidence>